<organism evidence="19 21">
    <name type="scientific">Salinicoccus roseus</name>
    <dbReference type="NCBI Taxonomy" id="45670"/>
    <lineage>
        <taxon>Bacteria</taxon>
        <taxon>Bacillati</taxon>
        <taxon>Bacillota</taxon>
        <taxon>Bacilli</taxon>
        <taxon>Bacillales</taxon>
        <taxon>Staphylococcaceae</taxon>
        <taxon>Salinicoccus</taxon>
    </lineage>
</organism>
<evidence type="ECO:0000256" key="3">
    <source>
        <dbReference type="ARBA" id="ARBA00009409"/>
    </source>
</evidence>
<dbReference type="GO" id="GO:0008270">
    <property type="term" value="F:zinc ion binding"/>
    <property type="evidence" value="ECO:0007669"/>
    <property type="project" value="UniProtKB-KW"/>
</dbReference>
<keyword evidence="22" id="KW-1185">Reference proteome</keyword>
<dbReference type="AlphaFoldDB" id="A0A0C2DJE7"/>
<dbReference type="GO" id="GO:0003690">
    <property type="term" value="F:double-stranded DNA binding"/>
    <property type="evidence" value="ECO:0007669"/>
    <property type="project" value="UniProtKB-ARBA"/>
</dbReference>
<keyword evidence="7 16" id="KW-0863">Zinc-finger</keyword>
<dbReference type="SUPFAM" id="SSF81624">
    <property type="entry name" value="N-terminal domain of MutM-like DNA repair proteins"/>
    <property type="match status" value="1"/>
</dbReference>
<gene>
    <name evidence="20" type="primary">mutM</name>
    <name evidence="20" type="ORF">F7P68_0012955</name>
    <name evidence="19" type="ORF">SN16_11530</name>
</gene>
<feature type="domain" description="FPG-type" evidence="17">
    <location>
        <begin position="257"/>
        <end position="289"/>
    </location>
</feature>
<evidence type="ECO:0000256" key="4">
    <source>
        <dbReference type="ARBA" id="ARBA00011245"/>
    </source>
</evidence>
<dbReference type="STRING" id="45670.SN16_11530"/>
<comment type="caution">
    <text evidence="19">The sequence shown here is derived from an EMBL/GenBank/DDBJ whole genome shotgun (WGS) entry which is preliminary data.</text>
</comment>
<dbReference type="SMART" id="SM00898">
    <property type="entry name" value="Fapy_DNA_glyco"/>
    <property type="match status" value="1"/>
</dbReference>
<dbReference type="PROSITE" id="PS01242">
    <property type="entry name" value="ZF_FPG_1"/>
    <property type="match status" value="1"/>
</dbReference>
<evidence type="ECO:0000259" key="18">
    <source>
        <dbReference type="PROSITE" id="PS51068"/>
    </source>
</evidence>
<comment type="similarity">
    <text evidence="3">Belongs to the FPG family.</text>
</comment>
<dbReference type="CDD" id="cd08966">
    <property type="entry name" value="EcFpg-like_N"/>
    <property type="match status" value="1"/>
</dbReference>
<dbReference type="GO" id="GO:0006284">
    <property type="term" value="P:base-excision repair"/>
    <property type="evidence" value="ECO:0007669"/>
    <property type="project" value="InterPro"/>
</dbReference>
<dbReference type="SUPFAM" id="SSF57716">
    <property type="entry name" value="Glucocorticoid receptor-like (DNA-binding domain)"/>
    <property type="match status" value="1"/>
</dbReference>
<dbReference type="GeneID" id="77846172"/>
<evidence type="ECO:0000256" key="16">
    <source>
        <dbReference type="PROSITE-ProRule" id="PRU00391"/>
    </source>
</evidence>
<evidence type="ECO:0000256" key="5">
    <source>
        <dbReference type="ARBA" id="ARBA00022723"/>
    </source>
</evidence>
<accession>A0A0C2DJE7</accession>
<keyword evidence="11" id="KW-0234">DNA repair</keyword>
<evidence type="ECO:0000256" key="9">
    <source>
        <dbReference type="ARBA" id="ARBA00022833"/>
    </source>
</evidence>
<keyword evidence="8 20" id="KW-0378">Hydrolase</keyword>
<dbReference type="InterPro" id="IPR015887">
    <property type="entry name" value="DNA_glyclase_Znf_dom_DNA_BS"/>
</dbReference>
<keyword evidence="6" id="KW-0227">DNA damage</keyword>
<evidence type="ECO:0000256" key="11">
    <source>
        <dbReference type="ARBA" id="ARBA00023204"/>
    </source>
</evidence>
<dbReference type="InterPro" id="IPR020629">
    <property type="entry name" value="FPG_Glyclase"/>
</dbReference>
<dbReference type="PROSITE" id="PS51068">
    <property type="entry name" value="FPG_CAT"/>
    <property type="match status" value="1"/>
</dbReference>
<evidence type="ECO:0000256" key="7">
    <source>
        <dbReference type="ARBA" id="ARBA00022771"/>
    </source>
</evidence>
<dbReference type="InterPro" id="IPR012319">
    <property type="entry name" value="FPG_cat"/>
</dbReference>
<name>A0A0C2DJE7_9STAP</name>
<evidence type="ECO:0000256" key="1">
    <source>
        <dbReference type="ARBA" id="ARBA00001668"/>
    </source>
</evidence>
<dbReference type="GO" id="GO:0034039">
    <property type="term" value="F:8-oxo-7,8-dihydroguanine DNA N-glycosylase activity"/>
    <property type="evidence" value="ECO:0007669"/>
    <property type="project" value="TreeGrafter"/>
</dbReference>
<evidence type="ECO:0000313" key="22">
    <source>
        <dbReference type="Proteomes" id="UP000527860"/>
    </source>
</evidence>
<evidence type="ECO:0000256" key="2">
    <source>
        <dbReference type="ARBA" id="ARBA00001947"/>
    </source>
</evidence>
<dbReference type="EC" id="4.2.99.18" evidence="20"/>
<keyword evidence="10" id="KW-0238">DNA-binding</keyword>
<keyword evidence="5" id="KW-0479">Metal-binding</keyword>
<dbReference type="PANTHER" id="PTHR22993">
    <property type="entry name" value="FORMAMIDOPYRIMIDINE-DNA GLYCOSYLASE"/>
    <property type="match status" value="1"/>
</dbReference>
<keyword evidence="13" id="KW-0511">Multifunctional enzyme</keyword>
<dbReference type="EC" id="3.2.2.23" evidence="20"/>
<dbReference type="Gene3D" id="3.20.190.10">
    <property type="entry name" value="MutM-like, N-terminal"/>
    <property type="match status" value="1"/>
</dbReference>
<dbReference type="RefSeq" id="WP_040106753.1">
    <property type="nucleotide sequence ID" value="NZ_JABEVU030000001.1"/>
</dbReference>
<dbReference type="EMBL" id="JXII01000009">
    <property type="protein sequence ID" value="KIH70113.1"/>
    <property type="molecule type" value="Genomic_DNA"/>
</dbReference>
<dbReference type="InterPro" id="IPR035937">
    <property type="entry name" value="FPG_N"/>
</dbReference>
<dbReference type="OrthoDB" id="9800855at2"/>
<evidence type="ECO:0000313" key="20">
    <source>
        <dbReference type="EMBL" id="MDB0581436.1"/>
    </source>
</evidence>
<dbReference type="NCBIfam" id="NF002211">
    <property type="entry name" value="PRK01103.1"/>
    <property type="match status" value="1"/>
</dbReference>
<comment type="subunit">
    <text evidence="4">Monomer.</text>
</comment>
<dbReference type="InterPro" id="IPR010979">
    <property type="entry name" value="Ribosomal_uS13-like_H2TH"/>
</dbReference>
<protein>
    <submittedName>
        <fullName evidence="20">Bifunctional DNA-formamidopyrimidine glycosylase/DNA-(Apurinic or apyrimidinic site) lyase</fullName>
        <ecNumber evidence="20">3.2.2.23</ecNumber>
        <ecNumber evidence="20">4.2.99.18</ecNumber>
    </submittedName>
</protein>
<dbReference type="SMART" id="SM01232">
    <property type="entry name" value="H2TH"/>
    <property type="match status" value="1"/>
</dbReference>
<evidence type="ECO:0000256" key="12">
    <source>
        <dbReference type="ARBA" id="ARBA00023239"/>
    </source>
</evidence>
<keyword evidence="9" id="KW-0862">Zinc</keyword>
<comment type="catalytic activity">
    <reaction evidence="15">
        <text>2'-deoxyribonucleotide-(2'-deoxyribose 5'-phosphate)-2'-deoxyribonucleotide-DNA = a 3'-end 2'-deoxyribonucleotide-(2,3-dehydro-2,3-deoxyribose 5'-phosphate)-DNA + a 5'-end 5'-phospho-2'-deoxyribonucleoside-DNA + H(+)</text>
        <dbReference type="Rhea" id="RHEA:66592"/>
        <dbReference type="Rhea" id="RHEA-COMP:13180"/>
        <dbReference type="Rhea" id="RHEA-COMP:16897"/>
        <dbReference type="Rhea" id="RHEA-COMP:17067"/>
        <dbReference type="ChEBI" id="CHEBI:15378"/>
        <dbReference type="ChEBI" id="CHEBI:136412"/>
        <dbReference type="ChEBI" id="CHEBI:157695"/>
        <dbReference type="ChEBI" id="CHEBI:167181"/>
        <dbReference type="EC" id="4.2.99.18"/>
    </reaction>
</comment>
<evidence type="ECO:0000259" key="17">
    <source>
        <dbReference type="PROSITE" id="PS51066"/>
    </source>
</evidence>
<evidence type="ECO:0000256" key="14">
    <source>
        <dbReference type="ARBA" id="ARBA00023295"/>
    </source>
</evidence>
<dbReference type="InterPro" id="IPR000214">
    <property type="entry name" value="Znf_DNA_glyclase/AP_lyase"/>
</dbReference>
<comment type="cofactor">
    <cofactor evidence="2">
        <name>Zn(2+)</name>
        <dbReference type="ChEBI" id="CHEBI:29105"/>
    </cofactor>
</comment>
<dbReference type="Proteomes" id="UP000031546">
    <property type="component" value="Unassembled WGS sequence"/>
</dbReference>
<evidence type="ECO:0000313" key="19">
    <source>
        <dbReference type="EMBL" id="KIH70113.1"/>
    </source>
</evidence>
<keyword evidence="12 20" id="KW-0456">Lyase</keyword>
<dbReference type="Gene3D" id="1.10.8.50">
    <property type="match status" value="1"/>
</dbReference>
<dbReference type="PANTHER" id="PTHR22993:SF9">
    <property type="entry name" value="FORMAMIDOPYRIMIDINE-DNA GLYCOSYLASE"/>
    <property type="match status" value="1"/>
</dbReference>
<evidence type="ECO:0000256" key="13">
    <source>
        <dbReference type="ARBA" id="ARBA00023268"/>
    </source>
</evidence>
<dbReference type="FunFam" id="1.10.8.50:FF:000003">
    <property type="entry name" value="Formamidopyrimidine-DNA glycosylase"/>
    <property type="match status" value="1"/>
</dbReference>
<evidence type="ECO:0000256" key="6">
    <source>
        <dbReference type="ARBA" id="ARBA00022763"/>
    </source>
</evidence>
<feature type="domain" description="Formamidopyrimidine-DNA glycosylase catalytic" evidence="18">
    <location>
        <begin position="2"/>
        <end position="132"/>
    </location>
</feature>
<dbReference type="GO" id="GO:0003684">
    <property type="term" value="F:damaged DNA binding"/>
    <property type="evidence" value="ECO:0007669"/>
    <property type="project" value="InterPro"/>
</dbReference>
<evidence type="ECO:0000256" key="10">
    <source>
        <dbReference type="ARBA" id="ARBA00023125"/>
    </source>
</evidence>
<reference evidence="20" key="2">
    <citation type="submission" date="2020-04" db="EMBL/GenBank/DDBJ databases">
        <authorList>
            <person name="Tanveer F."/>
            <person name="Xie Y."/>
            <person name="Shinwari Z.K."/>
        </authorList>
    </citation>
    <scope>NUCLEOTIDE SEQUENCE</scope>
    <source>
        <strain evidence="20">MOSEL-ME25</strain>
    </source>
</reference>
<reference evidence="20" key="3">
    <citation type="submission" date="2022-12" db="EMBL/GenBank/DDBJ databases">
        <title>Genome analysis and biological profiling of marine Salinicoccus roseus MOSEL-ME25.</title>
        <authorList>
            <person name="Mirza F.T."/>
            <person name="Xie Y."/>
            <person name="Shinwari Z.K."/>
        </authorList>
    </citation>
    <scope>NUCLEOTIDE SEQUENCE</scope>
    <source>
        <strain evidence="20">MOSEL-ME25</strain>
    </source>
</reference>
<dbReference type="Pfam" id="PF06831">
    <property type="entry name" value="H2TH"/>
    <property type="match status" value="1"/>
</dbReference>
<keyword evidence="14 20" id="KW-0326">Glycosidase</keyword>
<dbReference type="EMBL" id="JABEVU030000001">
    <property type="protein sequence ID" value="MDB0581436.1"/>
    <property type="molecule type" value="Genomic_DNA"/>
</dbReference>
<proteinExistence type="inferred from homology"/>
<dbReference type="SUPFAM" id="SSF46946">
    <property type="entry name" value="S13-like H2TH domain"/>
    <property type="match status" value="1"/>
</dbReference>
<evidence type="ECO:0000313" key="21">
    <source>
        <dbReference type="Proteomes" id="UP000031546"/>
    </source>
</evidence>
<comment type="catalytic activity">
    <reaction evidence="1">
        <text>Hydrolysis of DNA containing ring-opened 7-methylguanine residues, releasing 2,6-diamino-4-hydroxy-5-(N-methyl)formamidopyrimidine.</text>
        <dbReference type="EC" id="3.2.2.23"/>
    </reaction>
</comment>
<dbReference type="Pfam" id="PF01149">
    <property type="entry name" value="Fapy_DNA_glyco"/>
    <property type="match status" value="1"/>
</dbReference>
<evidence type="ECO:0000256" key="8">
    <source>
        <dbReference type="ARBA" id="ARBA00022801"/>
    </source>
</evidence>
<dbReference type="NCBIfam" id="TIGR00577">
    <property type="entry name" value="fpg"/>
    <property type="match status" value="1"/>
</dbReference>
<dbReference type="GO" id="GO:0140078">
    <property type="term" value="F:class I DNA-(apurinic or apyrimidinic site) endonuclease activity"/>
    <property type="evidence" value="ECO:0007669"/>
    <property type="project" value="UniProtKB-EC"/>
</dbReference>
<reference evidence="19 21" key="1">
    <citation type="submission" date="2015-01" db="EMBL/GenBank/DDBJ databases">
        <title>Genome sequences of high lactate-tolerant strain Salinicoccus roseus W12 with industrial interest.</title>
        <authorList>
            <person name="Wang H."/>
            <person name="Yu B."/>
        </authorList>
    </citation>
    <scope>NUCLEOTIDE SEQUENCE [LARGE SCALE GENOMIC DNA]</scope>
    <source>
        <strain evidence="19 21">W12</strain>
    </source>
</reference>
<dbReference type="Proteomes" id="UP000527860">
    <property type="component" value="Unassembled WGS sequence"/>
</dbReference>
<sequence length="289" mass="32116">MPELPEVELVRRSLEKEVEGAAIEAVAFSDFVKKGHATSRKTIVKQELDAFSRNVEGATISKVGRRGKYLYFIMEKTGGIFHMISHLGMSGAFFVTDSIDGITDSNYRKHWQVAFRLQDGRTLSYCDIRRFGEMLTIGRMADFPPFSRMAVEYTHPDSLPDFIDRVRAPANRKKAIKAVIMDSTVIPGVGNIYASEALFASGILPTRKAGNVSVKRLMALHKAIAEVFDLSIESGGSTISDYRGVSGEKGSMQDRFHIYQKKSCSSCGGPVKTKTIATRNTFYCTKCQR</sequence>
<dbReference type="InterPro" id="IPR015886">
    <property type="entry name" value="H2TH_FPG"/>
</dbReference>
<dbReference type="PROSITE" id="PS51066">
    <property type="entry name" value="ZF_FPG_2"/>
    <property type="match status" value="1"/>
</dbReference>
<evidence type="ECO:0000256" key="15">
    <source>
        <dbReference type="ARBA" id="ARBA00044632"/>
    </source>
</evidence>